<keyword evidence="5" id="KW-1185">Reference proteome</keyword>
<dbReference type="PROSITE" id="PS50048">
    <property type="entry name" value="ZN2_CY6_FUNGAL_2"/>
    <property type="match status" value="1"/>
</dbReference>
<proteinExistence type="predicted"/>
<gene>
    <name evidence="4" type="ORF">Slin15195_G128060</name>
</gene>
<dbReference type="PROSITE" id="PS00463">
    <property type="entry name" value="ZN2_CY6_FUNGAL_1"/>
    <property type="match status" value="1"/>
</dbReference>
<accession>A0A9Q9B8Z1</accession>
<dbReference type="SMART" id="SM00066">
    <property type="entry name" value="GAL4"/>
    <property type="match status" value="1"/>
</dbReference>
<dbReference type="CDD" id="cd00067">
    <property type="entry name" value="GAL4"/>
    <property type="match status" value="1"/>
</dbReference>
<organism evidence="4 5">
    <name type="scientific">Septoria linicola</name>
    <dbReference type="NCBI Taxonomy" id="215465"/>
    <lineage>
        <taxon>Eukaryota</taxon>
        <taxon>Fungi</taxon>
        <taxon>Dikarya</taxon>
        <taxon>Ascomycota</taxon>
        <taxon>Pezizomycotina</taxon>
        <taxon>Dothideomycetes</taxon>
        <taxon>Dothideomycetidae</taxon>
        <taxon>Mycosphaerellales</taxon>
        <taxon>Mycosphaerellaceae</taxon>
        <taxon>Septoria</taxon>
    </lineage>
</organism>
<dbReference type="GO" id="GO:0003677">
    <property type="term" value="F:DNA binding"/>
    <property type="evidence" value="ECO:0007669"/>
    <property type="project" value="UniProtKB-KW"/>
</dbReference>
<evidence type="ECO:0000313" key="5">
    <source>
        <dbReference type="Proteomes" id="UP001056384"/>
    </source>
</evidence>
<keyword evidence="4" id="KW-0238">DNA-binding</keyword>
<dbReference type="Pfam" id="PF00172">
    <property type="entry name" value="Zn_clus"/>
    <property type="match status" value="1"/>
</dbReference>
<dbReference type="InterPro" id="IPR036864">
    <property type="entry name" value="Zn2-C6_fun-type_DNA-bd_sf"/>
</dbReference>
<protein>
    <submittedName>
        <fullName evidence="4">Zn(2)-C6 fungal-type DNA-binding domain-containing protein</fullName>
    </submittedName>
</protein>
<evidence type="ECO:0000313" key="4">
    <source>
        <dbReference type="EMBL" id="USW59487.1"/>
    </source>
</evidence>
<evidence type="ECO:0000256" key="2">
    <source>
        <dbReference type="SAM" id="MobiDB-lite"/>
    </source>
</evidence>
<feature type="region of interest" description="Disordered" evidence="2">
    <location>
        <begin position="52"/>
        <end position="78"/>
    </location>
</feature>
<dbReference type="AlphaFoldDB" id="A0A9Q9B8Z1"/>
<evidence type="ECO:0000256" key="1">
    <source>
        <dbReference type="ARBA" id="ARBA00023242"/>
    </source>
</evidence>
<dbReference type="GO" id="GO:0008270">
    <property type="term" value="F:zinc ion binding"/>
    <property type="evidence" value="ECO:0007669"/>
    <property type="project" value="InterPro"/>
</dbReference>
<dbReference type="Gene3D" id="4.10.240.10">
    <property type="entry name" value="Zn(2)-C6 fungal-type DNA-binding domain"/>
    <property type="match status" value="1"/>
</dbReference>
<dbReference type="PANTHER" id="PTHR47784:SF10">
    <property type="entry name" value="TRANSCRIPTION FACTOR, PUTATIVE (AFU_ORTHOLOGUE AFUA_6G14150)-RELATED"/>
    <property type="match status" value="1"/>
</dbReference>
<dbReference type="InterPro" id="IPR053157">
    <property type="entry name" value="Sterol_Uptake_Regulator"/>
</dbReference>
<evidence type="ECO:0000259" key="3">
    <source>
        <dbReference type="PROSITE" id="PS50048"/>
    </source>
</evidence>
<sequence>MPPRRSHLKSRHGCLTCKKRRVKCGEEHPKCNNCMSRATDCKWPDPAAITSHASSARDSSSSKSPGSTSEASTSSSATRNIAELQLMHRWSTSTFESMASEISGDREVWRVMVPETATKYDFLLNSMFALTAFEMAYKKPAESNQHISTALEYQTQAFAKFRNDLSRLVAGDAEDEAHDALLYCSILLMVLALASSTQPALRGSMIDNTIIHFELVRGVSVVMLKKPECIKAHPLVCNVPDLMSLPRGEYSERFAEAFRMLNEINEKRAPSTTSDTNEAQTDNTKDVYLACKYAIWWLEYLTATCQEMKLRGFLLAWISLAGDDFVKTLKASDHVALLALMWWGVVLNPLGYEYWYGEEYGSTLAGEVVEMLAGLPDPRFEELIRLADDEVGEGRAEAAKKPGSTIEDEEVVHRHFWEDASRLKDDGGLGNIPAEIIKYTSKQNNGFYKDDEDKRRGL</sequence>
<name>A0A9Q9B8Z1_9PEZI</name>
<dbReference type="EMBL" id="CP099429">
    <property type="protein sequence ID" value="USW59487.1"/>
    <property type="molecule type" value="Genomic_DNA"/>
</dbReference>
<dbReference type="PANTHER" id="PTHR47784">
    <property type="entry name" value="STEROL UPTAKE CONTROL PROTEIN 2"/>
    <property type="match status" value="1"/>
</dbReference>
<dbReference type="SUPFAM" id="SSF57701">
    <property type="entry name" value="Zn2/Cys6 DNA-binding domain"/>
    <property type="match status" value="1"/>
</dbReference>
<reference evidence="4" key="1">
    <citation type="submission" date="2022-06" db="EMBL/GenBank/DDBJ databases">
        <title>Complete genome sequences of two strains of the flax pathogen Septoria linicola.</title>
        <authorList>
            <person name="Lapalu N."/>
            <person name="Simon A."/>
            <person name="Demenou B."/>
            <person name="Paumier D."/>
            <person name="Guillot M.-P."/>
            <person name="Gout L."/>
            <person name="Valade R."/>
        </authorList>
    </citation>
    <scope>NUCLEOTIDE SEQUENCE</scope>
    <source>
        <strain evidence="4">SE15195</strain>
    </source>
</reference>
<dbReference type="GO" id="GO:0001228">
    <property type="term" value="F:DNA-binding transcription activator activity, RNA polymerase II-specific"/>
    <property type="evidence" value="ECO:0007669"/>
    <property type="project" value="TreeGrafter"/>
</dbReference>
<dbReference type="InterPro" id="IPR001138">
    <property type="entry name" value="Zn2Cys6_DnaBD"/>
</dbReference>
<keyword evidence="1" id="KW-0539">Nucleus</keyword>
<feature type="domain" description="Zn(2)-C6 fungal-type" evidence="3">
    <location>
        <begin position="13"/>
        <end position="43"/>
    </location>
</feature>
<dbReference type="Proteomes" id="UP001056384">
    <property type="component" value="Chromosome 12"/>
</dbReference>